<evidence type="ECO:0000313" key="3">
    <source>
        <dbReference type="Proteomes" id="UP000317519"/>
    </source>
</evidence>
<proteinExistence type="predicted"/>
<dbReference type="EMBL" id="VLKO01000003">
    <property type="protein sequence ID" value="TWI01409.1"/>
    <property type="molecule type" value="Genomic_DNA"/>
</dbReference>
<dbReference type="RefSeq" id="WP_144890449.1">
    <property type="nucleotide sequence ID" value="NZ_VLKO01000003.1"/>
</dbReference>
<dbReference type="Proteomes" id="UP000317519">
    <property type="component" value="Unassembled WGS sequence"/>
</dbReference>
<evidence type="ECO:0000313" key="2">
    <source>
        <dbReference type="EMBL" id="TWI01409.1"/>
    </source>
</evidence>
<gene>
    <name evidence="2" type="ORF">IQ05_00991</name>
</gene>
<feature type="domain" description="Putative auto-transporter adhesin head GIN" evidence="1">
    <location>
        <begin position="6"/>
        <end position="78"/>
    </location>
</feature>
<dbReference type="Pfam" id="PF10988">
    <property type="entry name" value="DUF2807"/>
    <property type="match status" value="1"/>
</dbReference>
<dbReference type="Gene3D" id="2.160.20.120">
    <property type="match status" value="1"/>
</dbReference>
<organism evidence="2 3">
    <name type="scientific">Flavobacterium tiangeerense</name>
    <dbReference type="NCBI Taxonomy" id="459471"/>
    <lineage>
        <taxon>Bacteria</taxon>
        <taxon>Pseudomonadati</taxon>
        <taxon>Bacteroidota</taxon>
        <taxon>Flavobacteriia</taxon>
        <taxon>Flavobacteriales</taxon>
        <taxon>Flavobacteriaceae</taxon>
        <taxon>Flavobacterium</taxon>
    </lineage>
</organism>
<dbReference type="InterPro" id="IPR021255">
    <property type="entry name" value="DUF2807"/>
</dbReference>
<accession>A0ABY3FM61</accession>
<protein>
    <recommendedName>
        <fullName evidence="1">Putative auto-transporter adhesin head GIN domain-containing protein</fullName>
    </recommendedName>
</protein>
<reference evidence="2 3" key="1">
    <citation type="journal article" date="2015" name="Stand. Genomic Sci.">
        <title>Genomic Encyclopedia of Bacterial and Archaeal Type Strains, Phase III: the genomes of soil and plant-associated and newly described type strains.</title>
        <authorList>
            <person name="Whitman W.B."/>
            <person name="Woyke T."/>
            <person name="Klenk H.P."/>
            <person name="Zhou Y."/>
            <person name="Lilburn T.G."/>
            <person name="Beck B.J."/>
            <person name="De Vos P."/>
            <person name="Vandamme P."/>
            <person name="Eisen J.A."/>
            <person name="Garrity G."/>
            <person name="Hugenholtz P."/>
            <person name="Kyrpides N.C."/>
        </authorList>
    </citation>
    <scope>NUCLEOTIDE SEQUENCE [LARGE SCALE GENOMIC DNA]</scope>
    <source>
        <strain evidence="2 3">CGMCC 1.6847</strain>
    </source>
</reference>
<name>A0ABY3FM61_9FLAO</name>
<comment type="caution">
    <text evidence="2">The sequence shown here is derived from an EMBL/GenBank/DDBJ whole genome shotgun (WGS) entry which is preliminary data.</text>
</comment>
<sequence>MGRYFRLENTGNGESKISGTIDDLDIVKVGNGDVNAQNLVAKTADLKSTGNGNLTVNVSEKLTAKLTGNGDIINKGKAQFDSNSKKSGNGDLIVN</sequence>
<keyword evidence="3" id="KW-1185">Reference proteome</keyword>
<evidence type="ECO:0000259" key="1">
    <source>
        <dbReference type="Pfam" id="PF10988"/>
    </source>
</evidence>